<accession>A0A1I2CR55</accession>
<protein>
    <submittedName>
        <fullName evidence="1">Uncharacterized protein</fullName>
    </submittedName>
</protein>
<dbReference type="Proteomes" id="UP000198716">
    <property type="component" value="Unassembled WGS sequence"/>
</dbReference>
<proteinExistence type="predicted"/>
<dbReference type="EMBL" id="FOMZ01000036">
    <property type="protein sequence ID" value="SFE70728.1"/>
    <property type="molecule type" value="Genomic_DNA"/>
</dbReference>
<evidence type="ECO:0000313" key="2">
    <source>
        <dbReference type="Proteomes" id="UP000198716"/>
    </source>
</evidence>
<keyword evidence="2" id="KW-1185">Reference proteome</keyword>
<name>A0A1I2CR55_9ACTN</name>
<organism evidence="1 2">
    <name type="scientific">Actinopolyspora alba</name>
    <dbReference type="NCBI Taxonomy" id="673379"/>
    <lineage>
        <taxon>Bacteria</taxon>
        <taxon>Bacillati</taxon>
        <taxon>Actinomycetota</taxon>
        <taxon>Actinomycetes</taxon>
        <taxon>Actinopolysporales</taxon>
        <taxon>Actinopolysporaceae</taxon>
        <taxon>Actinopolyspora</taxon>
        <taxon>Actinopolyspora alba group</taxon>
    </lineage>
</organism>
<evidence type="ECO:0000313" key="1">
    <source>
        <dbReference type="EMBL" id="SFE70728.1"/>
    </source>
</evidence>
<gene>
    <name evidence="1" type="ORF">SAMN04487819_1362</name>
</gene>
<dbReference type="AlphaFoldDB" id="A0A1I2CR55"/>
<reference evidence="2" key="1">
    <citation type="submission" date="2016-10" db="EMBL/GenBank/DDBJ databases">
        <authorList>
            <person name="Varghese N."/>
            <person name="Submissions S."/>
        </authorList>
    </citation>
    <scope>NUCLEOTIDE SEQUENCE [LARGE SCALE GENOMIC DNA]</scope>
    <source>
        <strain evidence="2">DSM 45004</strain>
    </source>
</reference>
<dbReference type="RefSeq" id="WP_175497008.1">
    <property type="nucleotide sequence ID" value="NZ_FOMZ01000036.1"/>
</dbReference>
<sequence>MSDSTQQQMIEAFMSGDTARAEQLRSQLTSEELDQVTSEVTGELAERAIRQFQD</sequence>